<protein>
    <submittedName>
        <fullName evidence="1">Uncharacterized protein</fullName>
    </submittedName>
</protein>
<reference evidence="1 2" key="1">
    <citation type="journal article" date="2021" name="Hortic Res">
        <title>High-quality reference genome and annotation aids understanding of berry development for evergreen blueberry (Vaccinium darrowii).</title>
        <authorList>
            <person name="Yu J."/>
            <person name="Hulse-Kemp A.M."/>
            <person name="Babiker E."/>
            <person name="Staton M."/>
        </authorList>
    </citation>
    <scope>NUCLEOTIDE SEQUENCE [LARGE SCALE GENOMIC DNA]</scope>
    <source>
        <strain evidence="2">cv. NJ 8807/NJ 8810</strain>
        <tissue evidence="1">Young leaf</tissue>
    </source>
</reference>
<dbReference type="Proteomes" id="UP000828048">
    <property type="component" value="Chromosome 1"/>
</dbReference>
<dbReference type="EMBL" id="CM037151">
    <property type="protein sequence ID" value="KAH7844635.1"/>
    <property type="molecule type" value="Genomic_DNA"/>
</dbReference>
<sequence length="318" mass="36477">MYQKFSQPTECQHDLMIYGLGYDSTGDDFKVVGLALYLTPVTVHVFSSKLSSWKIVGEFGYDQIDGDMRVPILNGKPHWFVNSDCRIVCWDATEEKFREVPRPNYGREFFFYDFDLLSFTADGEVVMVLNSKLLQLVIYNQKQKRFKRIGIPEDWEDFDVALHYVESLVSPYGCNRATTVEGTANQMEMEEKEVKDSQNSLTKAIKEMLAMIRRHLLDLCEKMSTHQPRSPTMDAEDNSAFVAEGGNTPPDDVIQLEDLEAPPAKLYDLTEDVQDPLEEELNEFLRMRKPLSFKPILLPGDIGSLLEENQKGRFATPF</sequence>
<comment type="caution">
    <text evidence="1">The sequence shown here is derived from an EMBL/GenBank/DDBJ whole genome shotgun (WGS) entry which is preliminary data.</text>
</comment>
<accession>A0ACB7XVQ4</accession>
<gene>
    <name evidence="1" type="ORF">Vadar_030119</name>
</gene>
<organism evidence="1 2">
    <name type="scientific">Vaccinium darrowii</name>
    <dbReference type="NCBI Taxonomy" id="229202"/>
    <lineage>
        <taxon>Eukaryota</taxon>
        <taxon>Viridiplantae</taxon>
        <taxon>Streptophyta</taxon>
        <taxon>Embryophyta</taxon>
        <taxon>Tracheophyta</taxon>
        <taxon>Spermatophyta</taxon>
        <taxon>Magnoliopsida</taxon>
        <taxon>eudicotyledons</taxon>
        <taxon>Gunneridae</taxon>
        <taxon>Pentapetalae</taxon>
        <taxon>asterids</taxon>
        <taxon>Ericales</taxon>
        <taxon>Ericaceae</taxon>
        <taxon>Vaccinioideae</taxon>
        <taxon>Vaccinieae</taxon>
        <taxon>Vaccinium</taxon>
    </lineage>
</organism>
<proteinExistence type="predicted"/>
<evidence type="ECO:0000313" key="2">
    <source>
        <dbReference type="Proteomes" id="UP000828048"/>
    </source>
</evidence>
<name>A0ACB7XVQ4_9ERIC</name>
<keyword evidence="2" id="KW-1185">Reference proteome</keyword>
<evidence type="ECO:0000313" key="1">
    <source>
        <dbReference type="EMBL" id="KAH7844635.1"/>
    </source>
</evidence>